<dbReference type="InterPro" id="IPR000390">
    <property type="entry name" value="Small_drug/metabolite_transptr"/>
</dbReference>
<comment type="subcellular location">
    <subcellularLocation>
        <location evidence="12">Cell inner membrane</location>
        <topology evidence="12">Multi-pass membrane protein</topology>
    </subcellularLocation>
    <subcellularLocation>
        <location evidence="1">Cell membrane</location>
        <topology evidence="1">Multi-pass membrane protein</topology>
    </subcellularLocation>
</comment>
<proteinExistence type="inferred from homology"/>
<feature type="transmembrane region" description="Helical" evidence="12">
    <location>
        <begin position="76"/>
        <end position="97"/>
    </location>
</feature>
<comment type="subunit">
    <text evidence="12">Heterodimer of ArnE and ArnF.</text>
</comment>
<evidence type="ECO:0000256" key="4">
    <source>
        <dbReference type="ARBA" id="ARBA00022516"/>
    </source>
</evidence>
<evidence type="ECO:0000256" key="10">
    <source>
        <dbReference type="ARBA" id="ARBA00023098"/>
    </source>
</evidence>
<keyword evidence="3 12" id="KW-1003">Cell membrane</keyword>
<dbReference type="RefSeq" id="WP_135321201.1">
    <property type="nucleotide sequence ID" value="NZ_CP038469.1"/>
</dbReference>
<accession>A0ABX5SY12</accession>
<keyword evidence="10 12" id="KW-0443">Lipid metabolism</keyword>
<dbReference type="SUPFAM" id="SSF103481">
    <property type="entry name" value="Multidrug resistance efflux transporter EmrE"/>
    <property type="match status" value="1"/>
</dbReference>
<evidence type="ECO:0000256" key="5">
    <source>
        <dbReference type="ARBA" id="ARBA00022519"/>
    </source>
</evidence>
<dbReference type="EMBL" id="CP038469">
    <property type="protein sequence ID" value="QBX79091.1"/>
    <property type="molecule type" value="Genomic_DNA"/>
</dbReference>
<keyword evidence="5 12" id="KW-0997">Cell inner membrane</keyword>
<reference evidence="13 14" key="1">
    <citation type="submission" date="2019-03" db="EMBL/GenBank/DDBJ databases">
        <title>Complete genome sequence of Citrobacter sp. SNU WT2 isolated from diseased rainbow trout.</title>
        <authorList>
            <person name="Oh W.T."/>
            <person name="Park S.C."/>
        </authorList>
    </citation>
    <scope>NUCLEOTIDE SEQUENCE [LARGE SCALE GENOMIC DNA]</scope>
    <source>
        <strain evidence="13 14">SNU WT2</strain>
    </source>
</reference>
<evidence type="ECO:0000256" key="1">
    <source>
        <dbReference type="ARBA" id="ARBA00004651"/>
    </source>
</evidence>
<keyword evidence="11 12" id="KW-0472">Membrane</keyword>
<dbReference type="NCBIfam" id="NF002816">
    <property type="entry name" value="PRK02971.1-2"/>
    <property type="match status" value="1"/>
</dbReference>
<organism evidence="13 14">
    <name type="scientific">Citrobacter tructae</name>
    <dbReference type="NCBI Taxonomy" id="2562449"/>
    <lineage>
        <taxon>Bacteria</taxon>
        <taxon>Pseudomonadati</taxon>
        <taxon>Pseudomonadota</taxon>
        <taxon>Gammaproteobacteria</taxon>
        <taxon>Enterobacterales</taxon>
        <taxon>Enterobacteriaceae</taxon>
        <taxon>Citrobacter</taxon>
    </lineage>
</organism>
<dbReference type="Proteomes" id="UP000296284">
    <property type="component" value="Chromosome"/>
</dbReference>
<dbReference type="InterPro" id="IPR037185">
    <property type="entry name" value="EmrE-like"/>
</dbReference>
<gene>
    <name evidence="12" type="primary">arnF</name>
    <name evidence="13" type="ORF">E4Z61_01435</name>
</gene>
<evidence type="ECO:0000256" key="7">
    <source>
        <dbReference type="ARBA" id="ARBA00022692"/>
    </source>
</evidence>
<feature type="transmembrane region" description="Helical" evidence="12">
    <location>
        <begin position="39"/>
        <end position="64"/>
    </location>
</feature>
<keyword evidence="14" id="KW-1185">Reference proteome</keyword>
<comment type="function">
    <text evidence="12">Translocates 4-amino-4-deoxy-L-arabinose-phosphoundecaprenol (alpha-L-Ara4N-phosphoundecaprenol) from the cytoplasmic to the periplasmic side of the inner membrane.</text>
</comment>
<keyword evidence="8 12" id="KW-0448">Lipopolysaccharide biosynthesis</keyword>
<dbReference type="PANTHER" id="PTHR30561">
    <property type="entry name" value="SMR FAMILY PROTON-DEPENDENT DRUG EFFLUX TRANSPORTER SUGE"/>
    <property type="match status" value="1"/>
</dbReference>
<dbReference type="Gene3D" id="1.10.3730.20">
    <property type="match status" value="1"/>
</dbReference>
<dbReference type="HAMAP" id="MF_00538">
    <property type="entry name" value="Flippase_ArnF"/>
    <property type="match status" value="1"/>
</dbReference>
<evidence type="ECO:0000313" key="13">
    <source>
        <dbReference type="EMBL" id="QBX79091.1"/>
    </source>
</evidence>
<comment type="similarity">
    <text evidence="12">Belongs to the ArnF family.</text>
</comment>
<evidence type="ECO:0000256" key="12">
    <source>
        <dbReference type="HAMAP-Rule" id="MF_00538"/>
    </source>
</evidence>
<evidence type="ECO:0000256" key="9">
    <source>
        <dbReference type="ARBA" id="ARBA00022989"/>
    </source>
</evidence>
<evidence type="ECO:0000256" key="6">
    <source>
        <dbReference type="ARBA" id="ARBA00022556"/>
    </source>
</evidence>
<evidence type="ECO:0000256" key="2">
    <source>
        <dbReference type="ARBA" id="ARBA00022448"/>
    </source>
</evidence>
<keyword evidence="6 12" id="KW-0441">Lipid A biosynthesis</keyword>
<evidence type="ECO:0000256" key="11">
    <source>
        <dbReference type="ARBA" id="ARBA00023136"/>
    </source>
</evidence>
<comment type="pathway">
    <text evidence="12">Bacterial outer membrane biogenesis; lipopolysaccharide biosynthesis.</text>
</comment>
<evidence type="ECO:0000256" key="3">
    <source>
        <dbReference type="ARBA" id="ARBA00022475"/>
    </source>
</evidence>
<keyword evidence="9 12" id="KW-1133">Transmembrane helix</keyword>
<keyword evidence="2 12" id="KW-0813">Transport</keyword>
<evidence type="ECO:0000256" key="8">
    <source>
        <dbReference type="ARBA" id="ARBA00022985"/>
    </source>
</evidence>
<name>A0ABX5SY12_9ENTR</name>
<protein>
    <recommendedName>
        <fullName evidence="12">Probable 4-amino-4-deoxy-L-arabinose-phosphoundecaprenol flippase subunit ArnF</fullName>
        <shortName evidence="12">L-Ara4N-phosphoundecaprenol flippase subunit ArnF</shortName>
    </recommendedName>
    <alternativeName>
        <fullName evidence="12">Undecaprenyl phosphate-aminoarabinose flippase subunit ArnF</fullName>
    </alternativeName>
</protein>
<keyword evidence="4 12" id="KW-0444">Lipid biosynthesis</keyword>
<keyword evidence="7 12" id="KW-0812">Transmembrane</keyword>
<dbReference type="PANTHER" id="PTHR30561:SF9">
    <property type="entry name" value="4-AMINO-4-DEOXY-L-ARABINOSE-PHOSPHOUNDECAPRENOL FLIPPASE SUBUNIT ARNF-RELATED"/>
    <property type="match status" value="1"/>
</dbReference>
<feature type="transmembrane region" description="Helical" evidence="12">
    <location>
        <begin position="103"/>
        <end position="122"/>
    </location>
</feature>
<dbReference type="InterPro" id="IPR022832">
    <property type="entry name" value="Flippase_ArnF"/>
</dbReference>
<sequence length="132" mass="14226">MGIFWGLCSVIITSVAQLSLGYAMDNLPPMLDPLMFIDALFSASVGAFALYAGLVGYLLSVICWHKALHQMALSKAYALLSLSYVLVWIASMILPGWQGAFSLRALFGVLCIMAGLMTIFLVPNPATHGEKP</sequence>
<evidence type="ECO:0000313" key="14">
    <source>
        <dbReference type="Proteomes" id="UP000296284"/>
    </source>
</evidence>
<comment type="caution">
    <text evidence="12">Lacks conserved residue(s) required for the propagation of feature annotation.</text>
</comment>